<dbReference type="PANTHER" id="PTHR34194">
    <property type="entry name" value="F14J8.16 PROTEIN"/>
    <property type="match status" value="1"/>
</dbReference>
<evidence type="ECO:0000313" key="3">
    <source>
        <dbReference type="Proteomes" id="UP000886885"/>
    </source>
</evidence>
<dbReference type="AlphaFoldDB" id="A0A8X7ZS85"/>
<gene>
    <name evidence="2" type="ORF">POTOM_021618</name>
</gene>
<feature type="region of interest" description="Disordered" evidence="1">
    <location>
        <begin position="1"/>
        <end position="23"/>
    </location>
</feature>
<sequence>MVGMWYSHHKSGKGVLYEKGEQSSSDSEVIVTDTNQFFDGNDTPFVISKGCILELKLICFPCPIYDWQMRDEDWRDNGVSGKFREELIKILEKPYNEREYEDLWQM</sequence>
<dbReference type="PANTHER" id="PTHR34194:SF2">
    <property type="entry name" value="F14J8.16 PROTEIN"/>
    <property type="match status" value="1"/>
</dbReference>
<proteinExistence type="predicted"/>
<organism evidence="2 3">
    <name type="scientific">Populus tomentosa</name>
    <name type="common">Chinese white poplar</name>
    <dbReference type="NCBI Taxonomy" id="118781"/>
    <lineage>
        <taxon>Eukaryota</taxon>
        <taxon>Viridiplantae</taxon>
        <taxon>Streptophyta</taxon>
        <taxon>Embryophyta</taxon>
        <taxon>Tracheophyta</taxon>
        <taxon>Spermatophyta</taxon>
        <taxon>Magnoliopsida</taxon>
        <taxon>eudicotyledons</taxon>
        <taxon>Gunneridae</taxon>
        <taxon>Pentapetalae</taxon>
        <taxon>rosids</taxon>
        <taxon>fabids</taxon>
        <taxon>Malpighiales</taxon>
        <taxon>Salicaceae</taxon>
        <taxon>Saliceae</taxon>
        <taxon>Populus</taxon>
    </lineage>
</organism>
<protein>
    <submittedName>
        <fullName evidence="2">Uncharacterized protein</fullName>
    </submittedName>
</protein>
<dbReference type="Proteomes" id="UP000886885">
    <property type="component" value="Chromosome 5D"/>
</dbReference>
<reference evidence="2" key="1">
    <citation type="journal article" date="2020" name="bioRxiv">
        <title>Hybrid origin of Populus tomentosa Carr. identified through genome sequencing and phylogenomic analysis.</title>
        <authorList>
            <person name="An X."/>
            <person name="Gao K."/>
            <person name="Chen Z."/>
            <person name="Li J."/>
            <person name="Yang X."/>
            <person name="Yang X."/>
            <person name="Zhou J."/>
            <person name="Guo T."/>
            <person name="Zhao T."/>
            <person name="Huang S."/>
            <person name="Miao D."/>
            <person name="Khan W.U."/>
            <person name="Rao P."/>
            <person name="Ye M."/>
            <person name="Lei B."/>
            <person name="Liao W."/>
            <person name="Wang J."/>
            <person name="Ji L."/>
            <person name="Li Y."/>
            <person name="Guo B."/>
            <person name="Mustafa N.S."/>
            <person name="Li S."/>
            <person name="Yun Q."/>
            <person name="Keller S.R."/>
            <person name="Mao J."/>
            <person name="Zhang R."/>
            <person name="Strauss S.H."/>
        </authorList>
    </citation>
    <scope>NUCLEOTIDE SEQUENCE</scope>
    <source>
        <strain evidence="2">GM15</strain>
        <tissue evidence="2">Leaf</tissue>
    </source>
</reference>
<evidence type="ECO:0000256" key="1">
    <source>
        <dbReference type="SAM" id="MobiDB-lite"/>
    </source>
</evidence>
<name>A0A8X7ZS85_POPTO</name>
<evidence type="ECO:0000313" key="2">
    <source>
        <dbReference type="EMBL" id="KAG6774266.1"/>
    </source>
</evidence>
<dbReference type="OrthoDB" id="850507at2759"/>
<dbReference type="EMBL" id="JAAWWB010000010">
    <property type="protein sequence ID" value="KAG6774266.1"/>
    <property type="molecule type" value="Genomic_DNA"/>
</dbReference>
<keyword evidence="3" id="KW-1185">Reference proteome</keyword>
<accession>A0A8X7ZS85</accession>
<comment type="caution">
    <text evidence="2">The sequence shown here is derived from an EMBL/GenBank/DDBJ whole genome shotgun (WGS) entry which is preliminary data.</text>
</comment>